<dbReference type="PRINTS" id="PR00421">
    <property type="entry name" value="THIOREDOXIN"/>
</dbReference>
<evidence type="ECO:0000256" key="2">
    <source>
        <dbReference type="ARBA" id="ARBA00020570"/>
    </source>
</evidence>
<dbReference type="InterPro" id="IPR036249">
    <property type="entry name" value="Thioredoxin-like_sf"/>
</dbReference>
<accession>A0AAE3IJH8</accession>
<keyword evidence="5 10" id="KW-1015">Disulfide bond</keyword>
<dbReference type="GO" id="GO:0045454">
    <property type="term" value="P:cell redox homeostasis"/>
    <property type="evidence" value="ECO:0007669"/>
    <property type="project" value="TreeGrafter"/>
</dbReference>
<evidence type="ECO:0000313" key="12">
    <source>
        <dbReference type="EMBL" id="MCU6705572.1"/>
    </source>
</evidence>
<dbReference type="PIRSF" id="PIRSF000077">
    <property type="entry name" value="Thioredoxin"/>
    <property type="match status" value="1"/>
</dbReference>
<proteinExistence type="inferred from homology"/>
<reference evidence="12 13" key="1">
    <citation type="journal article" date="2021" name="ISME Commun">
        <title>Automated analysis of genomic sequences facilitates high-throughput and comprehensive description of bacteria.</title>
        <authorList>
            <person name="Hitch T.C.A."/>
        </authorList>
    </citation>
    <scope>NUCLEOTIDE SEQUENCE [LARGE SCALE GENOMIC DNA]</scope>
    <source>
        <strain evidence="12 13">Sanger_31</strain>
    </source>
</reference>
<dbReference type="InterPro" id="IPR013766">
    <property type="entry name" value="Thioredoxin_domain"/>
</dbReference>
<keyword evidence="6 10" id="KW-0676">Redox-active center</keyword>
<feature type="disulfide bond" description="Redox-active" evidence="10">
    <location>
        <begin position="31"/>
        <end position="34"/>
    </location>
</feature>
<dbReference type="InterPro" id="IPR005746">
    <property type="entry name" value="Thioredoxin"/>
</dbReference>
<organism evidence="12 13">
    <name type="scientific">Hominimerdicola aceti</name>
    <dbReference type="NCBI Taxonomy" id="2981726"/>
    <lineage>
        <taxon>Bacteria</taxon>
        <taxon>Bacillati</taxon>
        <taxon>Bacillota</taxon>
        <taxon>Clostridia</taxon>
        <taxon>Eubacteriales</taxon>
        <taxon>Oscillospiraceae</taxon>
        <taxon>Hominimerdicola</taxon>
    </lineage>
</organism>
<evidence type="ECO:0000256" key="8">
    <source>
        <dbReference type="PIRNR" id="PIRNR000077"/>
    </source>
</evidence>
<evidence type="ECO:0000256" key="6">
    <source>
        <dbReference type="ARBA" id="ARBA00023284"/>
    </source>
</evidence>
<dbReference type="PANTHER" id="PTHR45663:SF11">
    <property type="entry name" value="GEO12009P1"/>
    <property type="match status" value="1"/>
</dbReference>
<dbReference type="InterPro" id="IPR017937">
    <property type="entry name" value="Thioredoxin_CS"/>
</dbReference>
<name>A0AAE3IJH8_9FIRM</name>
<dbReference type="CDD" id="cd02947">
    <property type="entry name" value="TRX_family"/>
    <property type="match status" value="1"/>
</dbReference>
<evidence type="ECO:0000256" key="9">
    <source>
        <dbReference type="PIRSR" id="PIRSR000077-1"/>
    </source>
</evidence>
<dbReference type="NCBIfam" id="TIGR01068">
    <property type="entry name" value="thioredoxin"/>
    <property type="match status" value="1"/>
</dbReference>
<evidence type="ECO:0000259" key="11">
    <source>
        <dbReference type="PROSITE" id="PS51352"/>
    </source>
</evidence>
<dbReference type="Proteomes" id="UP001208131">
    <property type="component" value="Unassembled WGS sequence"/>
</dbReference>
<dbReference type="AlphaFoldDB" id="A0AAE3IJH8"/>
<dbReference type="GO" id="GO:0005829">
    <property type="term" value="C:cytosol"/>
    <property type="evidence" value="ECO:0007669"/>
    <property type="project" value="TreeGrafter"/>
</dbReference>
<dbReference type="Pfam" id="PF00085">
    <property type="entry name" value="Thioredoxin"/>
    <property type="match status" value="1"/>
</dbReference>
<evidence type="ECO:0000256" key="5">
    <source>
        <dbReference type="ARBA" id="ARBA00023157"/>
    </source>
</evidence>
<dbReference type="Gene3D" id="3.40.30.10">
    <property type="entry name" value="Glutaredoxin"/>
    <property type="match status" value="1"/>
</dbReference>
<protein>
    <recommendedName>
        <fullName evidence="2 7">Thioredoxin</fullName>
    </recommendedName>
</protein>
<dbReference type="GO" id="GO:0015035">
    <property type="term" value="F:protein-disulfide reductase activity"/>
    <property type="evidence" value="ECO:0007669"/>
    <property type="project" value="UniProtKB-UniRule"/>
</dbReference>
<dbReference type="FunFam" id="3.40.30.10:FF:000001">
    <property type="entry name" value="Thioredoxin"/>
    <property type="match status" value="1"/>
</dbReference>
<evidence type="ECO:0000256" key="10">
    <source>
        <dbReference type="PIRSR" id="PIRSR000077-4"/>
    </source>
</evidence>
<keyword evidence="4" id="KW-0249">Electron transport</keyword>
<comment type="similarity">
    <text evidence="1 8">Belongs to the thioredoxin family.</text>
</comment>
<dbReference type="RefSeq" id="WP_117858087.1">
    <property type="nucleotide sequence ID" value="NZ_JAOQJZ010000005.1"/>
</dbReference>
<feature type="active site" description="Nucleophile" evidence="9">
    <location>
        <position position="34"/>
    </location>
</feature>
<feature type="site" description="Contributes to redox potential value" evidence="9">
    <location>
        <position position="33"/>
    </location>
</feature>
<feature type="active site" description="Nucleophile" evidence="9">
    <location>
        <position position="31"/>
    </location>
</feature>
<feature type="domain" description="Thioredoxin" evidence="11">
    <location>
        <begin position="1"/>
        <end position="106"/>
    </location>
</feature>
<keyword evidence="3" id="KW-0813">Transport</keyword>
<dbReference type="PROSITE" id="PS00194">
    <property type="entry name" value="THIOREDOXIN_1"/>
    <property type="match status" value="1"/>
</dbReference>
<comment type="caution">
    <text evidence="12">The sequence shown here is derived from an EMBL/GenBank/DDBJ whole genome shotgun (WGS) entry which is preliminary data.</text>
</comment>
<evidence type="ECO:0000256" key="3">
    <source>
        <dbReference type="ARBA" id="ARBA00022448"/>
    </source>
</evidence>
<evidence type="ECO:0000256" key="7">
    <source>
        <dbReference type="NCBIfam" id="TIGR01068"/>
    </source>
</evidence>
<sequence length="107" mass="11725">MSVKVITKDNFENEVMHSEKPVLLDFWAAWCGPCKMLSPLVDKYSEEDSSVKVGKVNVDEENELASAFGISSIPALFVVKHGKVVASTVGYMPEEELKSFVASAKAK</sequence>
<dbReference type="SUPFAM" id="SSF52833">
    <property type="entry name" value="Thioredoxin-like"/>
    <property type="match status" value="1"/>
</dbReference>
<keyword evidence="13" id="KW-1185">Reference proteome</keyword>
<dbReference type="PANTHER" id="PTHR45663">
    <property type="entry name" value="GEO12009P1"/>
    <property type="match status" value="1"/>
</dbReference>
<dbReference type="EMBL" id="JAOQJZ010000005">
    <property type="protein sequence ID" value="MCU6705572.1"/>
    <property type="molecule type" value="Genomic_DNA"/>
</dbReference>
<dbReference type="PROSITE" id="PS51352">
    <property type="entry name" value="THIOREDOXIN_2"/>
    <property type="match status" value="1"/>
</dbReference>
<feature type="site" description="Deprotonates C-terminal active site Cys" evidence="9">
    <location>
        <position position="25"/>
    </location>
</feature>
<feature type="site" description="Contributes to redox potential value" evidence="9">
    <location>
        <position position="32"/>
    </location>
</feature>
<evidence type="ECO:0000256" key="4">
    <source>
        <dbReference type="ARBA" id="ARBA00022982"/>
    </source>
</evidence>
<evidence type="ECO:0000313" key="13">
    <source>
        <dbReference type="Proteomes" id="UP001208131"/>
    </source>
</evidence>
<gene>
    <name evidence="12" type="primary">trxA</name>
    <name evidence="12" type="ORF">OCV57_06485</name>
</gene>
<evidence type="ECO:0000256" key="1">
    <source>
        <dbReference type="ARBA" id="ARBA00008987"/>
    </source>
</evidence>